<name>W6JUN5_9MICO</name>
<dbReference type="InterPro" id="IPR036286">
    <property type="entry name" value="LexA/Signal_pep-like_sf"/>
</dbReference>
<dbReference type="GO" id="GO:0004252">
    <property type="term" value="F:serine-type endopeptidase activity"/>
    <property type="evidence" value="ECO:0007669"/>
    <property type="project" value="InterPro"/>
</dbReference>
<dbReference type="PANTHER" id="PTHR43390:SF1">
    <property type="entry name" value="CHLOROPLAST PROCESSING PEPTIDASE"/>
    <property type="match status" value="1"/>
</dbReference>
<comment type="caution">
    <text evidence="11">The sequence shown here is derived from an EMBL/GenBank/DDBJ whole genome shotgun (WGS) entry which is preliminary data.</text>
</comment>
<evidence type="ECO:0000256" key="9">
    <source>
        <dbReference type="RuleBase" id="RU362042"/>
    </source>
</evidence>
<dbReference type="SUPFAM" id="SSF51306">
    <property type="entry name" value="LexA/Signal peptidase"/>
    <property type="match status" value="1"/>
</dbReference>
<evidence type="ECO:0000313" key="11">
    <source>
        <dbReference type="EMBL" id="CCH72647.1"/>
    </source>
</evidence>
<dbReference type="Pfam" id="PF10502">
    <property type="entry name" value="Peptidase_S26"/>
    <property type="match status" value="1"/>
</dbReference>
<dbReference type="InterPro" id="IPR019758">
    <property type="entry name" value="Pept_S26A_signal_pept_1_CS"/>
</dbReference>
<organism evidence="11 12">
    <name type="scientific">Nostocoides australiense Ben110</name>
    <dbReference type="NCBI Taxonomy" id="1193182"/>
    <lineage>
        <taxon>Bacteria</taxon>
        <taxon>Bacillati</taxon>
        <taxon>Actinomycetota</taxon>
        <taxon>Actinomycetes</taxon>
        <taxon>Micrococcales</taxon>
        <taxon>Intrasporangiaceae</taxon>
        <taxon>Nostocoides</taxon>
    </lineage>
</organism>
<comment type="similarity">
    <text evidence="3 9">Belongs to the peptidase S26 family.</text>
</comment>
<dbReference type="PRINTS" id="PR00727">
    <property type="entry name" value="LEADERPTASE"/>
</dbReference>
<keyword evidence="8" id="KW-0812">Transmembrane</keyword>
<sequence>MTSEAVTPETRAAGRAKRKPLPVWVHFLIALALVAVLRNFVVQSFYVPSGSMIPTLEIGDRVVVSKLDNTFERGDIVVFDGTDTFGGGASQRWEGTFGKVASGIAGIFGINLGEKDYVKRIIGVGGDHLVVGEDGTLTINGKAVNEPYLAEGVKSSDYPFDVTVPEGKLFMMGDNREQSADSRAHLGDPGGGMIPESDVIGSPVLRYWPLGRFGTMGDSAHEPSLAELPAGSAS</sequence>
<accession>W6JUN5</accession>
<feature type="domain" description="Peptidase S26" evidence="10">
    <location>
        <begin position="26"/>
        <end position="208"/>
    </location>
</feature>
<dbReference type="InterPro" id="IPR019757">
    <property type="entry name" value="Pept_S26A_signal_pept_1_Lys-AS"/>
</dbReference>
<evidence type="ECO:0000256" key="4">
    <source>
        <dbReference type="ARBA" id="ARBA00013208"/>
    </source>
</evidence>
<dbReference type="GO" id="GO:0006465">
    <property type="term" value="P:signal peptide processing"/>
    <property type="evidence" value="ECO:0007669"/>
    <property type="project" value="InterPro"/>
</dbReference>
<keyword evidence="8" id="KW-0472">Membrane</keyword>
<evidence type="ECO:0000256" key="7">
    <source>
        <dbReference type="PIRSR" id="PIRSR600223-1"/>
    </source>
</evidence>
<evidence type="ECO:0000259" key="10">
    <source>
        <dbReference type="Pfam" id="PF10502"/>
    </source>
</evidence>
<dbReference type="Proteomes" id="UP000035763">
    <property type="component" value="Unassembled WGS sequence"/>
</dbReference>
<dbReference type="EC" id="3.4.21.89" evidence="4 8"/>
<dbReference type="PROSITE" id="PS00761">
    <property type="entry name" value="SPASE_I_3"/>
    <property type="match status" value="1"/>
</dbReference>
<feature type="active site" evidence="7">
    <location>
        <position position="119"/>
    </location>
</feature>
<dbReference type="GO" id="GO:0009003">
    <property type="term" value="F:signal peptidase activity"/>
    <property type="evidence" value="ECO:0007669"/>
    <property type="project" value="UniProtKB-EC"/>
</dbReference>
<dbReference type="OrthoDB" id="9815782at2"/>
<comment type="subcellular location">
    <subcellularLocation>
        <location evidence="2">Cell membrane</location>
        <topology evidence="2">Single-pass type II membrane protein</topology>
    </subcellularLocation>
    <subcellularLocation>
        <location evidence="9">Membrane</location>
        <topology evidence="9">Single-pass type II membrane protein</topology>
    </subcellularLocation>
</comment>
<dbReference type="PROSITE" id="PS00760">
    <property type="entry name" value="SPASE_I_2"/>
    <property type="match status" value="1"/>
</dbReference>
<proteinExistence type="inferred from homology"/>
<evidence type="ECO:0000256" key="1">
    <source>
        <dbReference type="ARBA" id="ARBA00000677"/>
    </source>
</evidence>
<evidence type="ECO:0000256" key="8">
    <source>
        <dbReference type="RuleBase" id="RU003993"/>
    </source>
</evidence>
<dbReference type="RefSeq" id="WP_048698109.1">
    <property type="nucleotide sequence ID" value="NZ_HG764815.1"/>
</dbReference>
<dbReference type="NCBIfam" id="TIGR02227">
    <property type="entry name" value="sigpep_I_bact"/>
    <property type="match status" value="1"/>
</dbReference>
<dbReference type="STRING" id="1193182.BN11_1850009"/>
<dbReference type="GO" id="GO:0005886">
    <property type="term" value="C:plasma membrane"/>
    <property type="evidence" value="ECO:0007669"/>
    <property type="project" value="UniProtKB-SubCell"/>
</dbReference>
<feature type="transmembrane region" description="Helical" evidence="8">
    <location>
        <begin position="21"/>
        <end position="41"/>
    </location>
</feature>
<evidence type="ECO:0000256" key="2">
    <source>
        <dbReference type="ARBA" id="ARBA00004401"/>
    </source>
</evidence>
<dbReference type="PANTHER" id="PTHR43390">
    <property type="entry name" value="SIGNAL PEPTIDASE I"/>
    <property type="match status" value="1"/>
</dbReference>
<evidence type="ECO:0000256" key="3">
    <source>
        <dbReference type="ARBA" id="ARBA00009370"/>
    </source>
</evidence>
<feature type="active site" evidence="7">
    <location>
        <position position="51"/>
    </location>
</feature>
<gene>
    <name evidence="11" type="ORF">BN11_1850009</name>
</gene>
<evidence type="ECO:0000256" key="6">
    <source>
        <dbReference type="ARBA" id="ARBA00022801"/>
    </source>
</evidence>
<keyword evidence="12" id="KW-1185">Reference proteome</keyword>
<protein>
    <recommendedName>
        <fullName evidence="4 8">Signal peptidase I</fullName>
        <ecNumber evidence="4 8">3.4.21.89</ecNumber>
    </recommendedName>
</protein>
<dbReference type="PROSITE" id="PS00501">
    <property type="entry name" value="SPASE_I_1"/>
    <property type="match status" value="1"/>
</dbReference>
<dbReference type="InterPro" id="IPR019756">
    <property type="entry name" value="Pept_S26A_signal_pept_1_Ser-AS"/>
</dbReference>
<evidence type="ECO:0000256" key="5">
    <source>
        <dbReference type="ARBA" id="ARBA00022670"/>
    </source>
</evidence>
<dbReference type="CDD" id="cd06530">
    <property type="entry name" value="S26_SPase_I"/>
    <property type="match status" value="1"/>
</dbReference>
<evidence type="ECO:0000313" key="12">
    <source>
        <dbReference type="Proteomes" id="UP000035763"/>
    </source>
</evidence>
<dbReference type="InterPro" id="IPR019533">
    <property type="entry name" value="Peptidase_S26"/>
</dbReference>
<dbReference type="AlphaFoldDB" id="W6JUN5"/>
<reference evidence="11 12" key="1">
    <citation type="journal article" date="2013" name="ISME J.">
        <title>A metabolic model for members of the genus Tetrasphaera involved in enhanced biological phosphorus removal.</title>
        <authorList>
            <person name="Kristiansen R."/>
            <person name="Nguyen H.T.T."/>
            <person name="Saunders A.M."/>
            <person name="Nielsen J.L."/>
            <person name="Wimmer R."/>
            <person name="Le V.Q."/>
            <person name="McIlroy S.J."/>
            <person name="Petrovski S."/>
            <person name="Seviour R.J."/>
            <person name="Calteau A."/>
            <person name="Nielsen K.L."/>
            <person name="Nielsen P.H."/>
        </authorList>
    </citation>
    <scope>NUCLEOTIDE SEQUENCE [LARGE SCALE GENOMIC DNA]</scope>
    <source>
        <strain evidence="11 12">Ben110</strain>
    </source>
</reference>
<dbReference type="EMBL" id="CAJA01000096">
    <property type="protein sequence ID" value="CCH72647.1"/>
    <property type="molecule type" value="Genomic_DNA"/>
</dbReference>
<keyword evidence="5 8" id="KW-0645">Protease</keyword>
<keyword evidence="6 8" id="KW-0378">Hydrolase</keyword>
<keyword evidence="8" id="KW-1133">Transmembrane helix</keyword>
<comment type="catalytic activity">
    <reaction evidence="1 8">
        <text>Cleavage of hydrophobic, N-terminal signal or leader sequences from secreted and periplasmic proteins.</text>
        <dbReference type="EC" id="3.4.21.89"/>
    </reaction>
</comment>
<dbReference type="InterPro" id="IPR000223">
    <property type="entry name" value="Pept_S26A_signal_pept_1"/>
</dbReference>
<dbReference type="Gene3D" id="2.10.109.10">
    <property type="entry name" value="Umud Fragment, subunit A"/>
    <property type="match status" value="1"/>
</dbReference>